<accession>A0A2P5WW37</accession>
<dbReference type="Proteomes" id="UP000239757">
    <property type="component" value="Unassembled WGS sequence"/>
</dbReference>
<evidence type="ECO:0000313" key="3">
    <source>
        <dbReference type="Proteomes" id="UP000239757"/>
    </source>
</evidence>
<dbReference type="OrthoDB" id="1745513at2759"/>
<feature type="region of interest" description="Disordered" evidence="1">
    <location>
        <begin position="1"/>
        <end position="27"/>
    </location>
</feature>
<protein>
    <submittedName>
        <fullName evidence="2">Uncharacterized protein</fullName>
    </submittedName>
</protein>
<reference evidence="2 3" key="1">
    <citation type="submission" date="2015-01" db="EMBL/GenBank/DDBJ databases">
        <title>Genome of allotetraploid Gossypium barbadense reveals genomic plasticity and fiber elongation in cotton evolution.</title>
        <authorList>
            <person name="Chen X."/>
            <person name="Liu X."/>
            <person name="Zhao B."/>
            <person name="Zheng H."/>
            <person name="Hu Y."/>
            <person name="Lu G."/>
            <person name="Yang C."/>
            <person name="Chen J."/>
            <person name="Shan C."/>
            <person name="Zhang L."/>
            <person name="Zhou Y."/>
            <person name="Wang L."/>
            <person name="Guo W."/>
            <person name="Bai Y."/>
            <person name="Ruan J."/>
            <person name="Shangguan X."/>
            <person name="Mao Y."/>
            <person name="Jiang J."/>
            <person name="Zhu Y."/>
            <person name="Lei J."/>
            <person name="Kang H."/>
            <person name="Chen S."/>
            <person name="He X."/>
            <person name="Wang R."/>
            <person name="Wang Y."/>
            <person name="Chen J."/>
            <person name="Wang L."/>
            <person name="Yu S."/>
            <person name="Wang B."/>
            <person name="Wei J."/>
            <person name="Song S."/>
            <person name="Lu X."/>
            <person name="Gao Z."/>
            <person name="Gu W."/>
            <person name="Deng X."/>
            <person name="Ma D."/>
            <person name="Wang S."/>
            <person name="Liang W."/>
            <person name="Fang L."/>
            <person name="Cai C."/>
            <person name="Zhu X."/>
            <person name="Zhou B."/>
            <person name="Zhang Y."/>
            <person name="Chen Z."/>
            <person name="Xu S."/>
            <person name="Zhu R."/>
            <person name="Wang S."/>
            <person name="Zhang T."/>
            <person name="Zhao G."/>
        </authorList>
    </citation>
    <scope>NUCLEOTIDE SEQUENCE [LARGE SCALE GENOMIC DNA]</scope>
    <source>
        <strain evidence="3">cv. Xinhai21</strain>
        <tissue evidence="2">Leaf</tissue>
    </source>
</reference>
<sequence>MGGCTSNPAHPTKTKTPSMPLRFLKKSLPPPSPVKHIRVALRRRKPKVGIAETEEDEDGVELDKRFGFLKELRSKLKLGEGIFVYTCSAKLKKSEFPCPS</sequence>
<feature type="compositionally biased region" description="Polar residues" evidence="1">
    <location>
        <begin position="1"/>
        <end position="17"/>
    </location>
</feature>
<dbReference type="AlphaFoldDB" id="A0A2P5WW37"/>
<proteinExistence type="predicted"/>
<organism evidence="2 3">
    <name type="scientific">Gossypium barbadense</name>
    <name type="common">Sea Island cotton</name>
    <name type="synonym">Hibiscus barbadensis</name>
    <dbReference type="NCBI Taxonomy" id="3634"/>
    <lineage>
        <taxon>Eukaryota</taxon>
        <taxon>Viridiplantae</taxon>
        <taxon>Streptophyta</taxon>
        <taxon>Embryophyta</taxon>
        <taxon>Tracheophyta</taxon>
        <taxon>Spermatophyta</taxon>
        <taxon>Magnoliopsida</taxon>
        <taxon>eudicotyledons</taxon>
        <taxon>Gunneridae</taxon>
        <taxon>Pentapetalae</taxon>
        <taxon>rosids</taxon>
        <taxon>malvids</taxon>
        <taxon>Malvales</taxon>
        <taxon>Malvaceae</taxon>
        <taxon>Malvoideae</taxon>
        <taxon>Gossypium</taxon>
    </lineage>
</organism>
<evidence type="ECO:0000313" key="2">
    <source>
        <dbReference type="EMBL" id="PPR95303.1"/>
    </source>
</evidence>
<gene>
    <name evidence="2" type="ORF">GOBAR_AA25377</name>
</gene>
<name>A0A2P5WW37_GOSBA</name>
<dbReference type="EMBL" id="KZ666324">
    <property type="protein sequence ID" value="PPR95303.1"/>
    <property type="molecule type" value="Genomic_DNA"/>
</dbReference>
<evidence type="ECO:0000256" key="1">
    <source>
        <dbReference type="SAM" id="MobiDB-lite"/>
    </source>
</evidence>